<proteinExistence type="predicted"/>
<feature type="signal peptide" evidence="1">
    <location>
        <begin position="1"/>
        <end position="16"/>
    </location>
</feature>
<keyword evidence="1" id="KW-0732">Signal</keyword>
<gene>
    <name evidence="2" type="ORF">HETSPECPRED_000373</name>
</gene>
<dbReference type="Proteomes" id="UP000664521">
    <property type="component" value="Unassembled WGS sequence"/>
</dbReference>
<dbReference type="PANTHER" id="PTHR36578">
    <property type="entry name" value="CHROMOSOME 15, WHOLE GENOME SHOTGUN SEQUENCE"/>
    <property type="match status" value="1"/>
</dbReference>
<accession>A0A8H3EQI2</accession>
<evidence type="ECO:0000256" key="1">
    <source>
        <dbReference type="SAM" id="SignalP"/>
    </source>
</evidence>
<feature type="chain" id="PRO_5034116577" evidence="1">
    <location>
        <begin position="17"/>
        <end position="382"/>
    </location>
</feature>
<evidence type="ECO:0000313" key="3">
    <source>
        <dbReference type="Proteomes" id="UP000664521"/>
    </source>
</evidence>
<dbReference type="PANTHER" id="PTHR36578:SF1">
    <property type="entry name" value="APPLE DOMAIN-CONTAINING PROTEIN"/>
    <property type="match status" value="1"/>
</dbReference>
<dbReference type="OrthoDB" id="271448at2759"/>
<protein>
    <submittedName>
        <fullName evidence="2">Uncharacterized protein</fullName>
    </submittedName>
</protein>
<name>A0A8H3EQI2_9LECA</name>
<organism evidence="2 3">
    <name type="scientific">Heterodermia speciosa</name>
    <dbReference type="NCBI Taxonomy" id="116794"/>
    <lineage>
        <taxon>Eukaryota</taxon>
        <taxon>Fungi</taxon>
        <taxon>Dikarya</taxon>
        <taxon>Ascomycota</taxon>
        <taxon>Pezizomycotina</taxon>
        <taxon>Lecanoromycetes</taxon>
        <taxon>OSLEUM clade</taxon>
        <taxon>Lecanoromycetidae</taxon>
        <taxon>Caliciales</taxon>
        <taxon>Physciaceae</taxon>
        <taxon>Heterodermia</taxon>
    </lineage>
</organism>
<evidence type="ECO:0000313" key="2">
    <source>
        <dbReference type="EMBL" id="CAF9911546.1"/>
    </source>
</evidence>
<keyword evidence="3" id="KW-1185">Reference proteome</keyword>
<comment type="caution">
    <text evidence="2">The sequence shown here is derived from an EMBL/GenBank/DDBJ whole genome shotgun (WGS) entry which is preliminary data.</text>
</comment>
<sequence>MRYSLAFTAFAGLVAAAPSPQVFDFNLIQDAPSPTATAPPLTAVSDMITVSPAEASSAASAAVTAVQTGVAKMKRGAASSTGTATTSSTSSCPTTPEAGTYCGFINPEDACAKQPDGYGPVPTPDTVAAFQSYPEWAKDALSAKTPSGYAQTFKNLNASVSANSYLGLITLHSYDTLGCSQWCDNTTLCTGFNIYVERDPALNPSDNCPLPASISNYKCTLWGSGVEASAATNFGDYRGQFQVVIAGSDGYEKTNTTVPATPPGCSKPTKCPGGAVNNPSSCIGTQFFPGPFNVALCADYAKFTNLYNRMHSSSSSSFSSRRKPYPQCRSFNAYMIKRDGKAQGTYCSLFEDVVDAAVGRYQPGWMSRHFWGVESSCVVSLL</sequence>
<dbReference type="EMBL" id="CAJPDS010000010">
    <property type="protein sequence ID" value="CAF9911546.1"/>
    <property type="molecule type" value="Genomic_DNA"/>
</dbReference>
<dbReference type="AlphaFoldDB" id="A0A8H3EQI2"/>
<reference evidence="2" key="1">
    <citation type="submission" date="2021-03" db="EMBL/GenBank/DDBJ databases">
        <authorList>
            <person name="Tagirdzhanova G."/>
        </authorList>
    </citation>
    <scope>NUCLEOTIDE SEQUENCE</scope>
</reference>